<gene>
    <name evidence="3" type="ORF">CDFL6B12_08</name>
</gene>
<dbReference type="AlphaFoldDB" id="C6K3P6"/>
<feature type="domain" description="BILBO1 N-terminal" evidence="2">
    <location>
        <begin position="13"/>
        <end position="95"/>
    </location>
</feature>
<organism evidence="3">
    <name type="scientific">Angomonas deanei</name>
    <dbReference type="NCBI Taxonomy" id="59799"/>
    <lineage>
        <taxon>Eukaryota</taxon>
        <taxon>Discoba</taxon>
        <taxon>Euglenozoa</taxon>
        <taxon>Kinetoplastea</taxon>
        <taxon>Metakinetoplastina</taxon>
        <taxon>Trypanosomatida</taxon>
        <taxon>Trypanosomatidae</taxon>
        <taxon>Strigomonadinae</taxon>
        <taxon>Angomonas</taxon>
    </lineage>
</organism>
<feature type="compositionally biased region" description="Basic and acidic residues" evidence="1">
    <location>
        <begin position="191"/>
        <end position="203"/>
    </location>
</feature>
<evidence type="ECO:0000313" key="3">
    <source>
        <dbReference type="EMBL" id="ACS87835.1"/>
    </source>
</evidence>
<accession>C6K3P6</accession>
<protein>
    <recommendedName>
        <fullName evidence="2">BILBO1 N-terminal domain-containing protein</fullName>
    </recommendedName>
</protein>
<feature type="compositionally biased region" description="Basic and acidic residues" evidence="1">
    <location>
        <begin position="210"/>
        <end position="235"/>
    </location>
</feature>
<sequence>MFTILCCADLHGEKVNLEVTLDAAPVSVQELVAYLTHIFAREEQAMLSHLGHPTAVPPFQIASAFIYDDVLLRWTKLKSVSQLHEYDQLYVFQPQTPSHRDSQQDLPPPRPPVQSRATSITGATPLAAAAHRGGVPAYASAHSIDAPAAVAQPPSVQLRGDAGARRTPGVQGASTLSDGPRVASRSPVRAQLEEQRREEERLSQRLSSVRSERERLEREAQRAEEEERRRRAAELDDLLRRQEQEIWSHRDALAKAEEEYQRLLAEKQQLMGSLSSH</sequence>
<feature type="region of interest" description="Disordered" evidence="1">
    <location>
        <begin position="150"/>
        <end position="235"/>
    </location>
</feature>
<evidence type="ECO:0000256" key="1">
    <source>
        <dbReference type="SAM" id="MobiDB-lite"/>
    </source>
</evidence>
<dbReference type="Pfam" id="PF18281">
    <property type="entry name" value="BILBO1_N"/>
    <property type="match status" value="1"/>
</dbReference>
<dbReference type="InterPro" id="IPR040747">
    <property type="entry name" value="BILBO1_N"/>
</dbReference>
<dbReference type="EMBL" id="GQ153664">
    <property type="protein sequence ID" value="ACS87835.1"/>
    <property type="molecule type" value="Genomic_DNA"/>
</dbReference>
<feature type="region of interest" description="Disordered" evidence="1">
    <location>
        <begin position="96"/>
        <end position="118"/>
    </location>
</feature>
<proteinExistence type="predicted"/>
<dbReference type="Gene3D" id="3.10.20.650">
    <property type="match status" value="1"/>
</dbReference>
<reference evidence="3" key="1">
    <citation type="submission" date="2009-05" db="EMBL/GenBank/DDBJ databases">
        <title>The evolution of amastin surface glycoproteins in trypanosomatid parasites.</title>
        <authorList>
            <person name="Jackson A.P."/>
        </authorList>
    </citation>
    <scope>NUCLEOTIDE SEQUENCE</scope>
    <source>
        <strain evidence="3">ATCC 30255</strain>
    </source>
</reference>
<evidence type="ECO:0000259" key="2">
    <source>
        <dbReference type="Pfam" id="PF18281"/>
    </source>
</evidence>
<name>C6K3P6_9TRYP</name>